<evidence type="ECO:0000256" key="3">
    <source>
        <dbReference type="ARBA" id="ARBA00004127"/>
    </source>
</evidence>
<comment type="pathway">
    <text evidence="4">Protein modification; protein glycosylation.</text>
</comment>
<dbReference type="AlphaFoldDB" id="A0A075IDB1"/>
<keyword evidence="14" id="KW-0464">Manganese</keyword>
<keyword evidence="7 18" id="KW-0328">Glycosyltransferase</keyword>
<keyword evidence="8 18" id="KW-0808">Transferase</keyword>
<evidence type="ECO:0000256" key="2">
    <source>
        <dbReference type="ARBA" id="ARBA00001946"/>
    </source>
</evidence>
<dbReference type="GO" id="GO:0016020">
    <property type="term" value="C:membrane"/>
    <property type="evidence" value="ECO:0007669"/>
    <property type="project" value="InterPro"/>
</dbReference>
<comment type="subcellular location">
    <subcellularLocation>
        <location evidence="3">Endomembrane system</location>
        <topology evidence="3">Multi-pass membrane protein</topology>
    </subcellularLocation>
</comment>
<sequence>MVIAALLIVPMVYPEKLNWSNNNTGLPITILNSGTNLNISTNDWPHAMQWLKENTSEDAVIAAWWDYGYWISTLAERKTLADNSTVLDWQIEKMAAMYISTPEDAWKILTTNAETYAGEYYSEFPISDSSATNNEERMLEVFVEWQIKDDNKNGIVNGEEEEIWFAEGVHICGDNWKCPKYIVNPGKINQYPTVFDYWHAEVYYIEPMLTGLDADYIIINLAVEKLSEDNIMDLYLLNQKGGDETKAFWFFKIANLRVFDYYNPELTGYSKKFWDETLLGKLIPFTHILYVNPENPESQSETFKPGYTSIYVKNIKFPMNGDGPFQLVYVPPSFEKDAAGPLTGPLIYKINKEYIPVND</sequence>
<evidence type="ECO:0000256" key="6">
    <source>
        <dbReference type="ARBA" id="ARBA00012602"/>
    </source>
</evidence>
<evidence type="ECO:0000256" key="7">
    <source>
        <dbReference type="ARBA" id="ARBA00022676"/>
    </source>
</evidence>
<organism evidence="18">
    <name type="scientific">uncultured marine thaumarchaeote SAT1000_24_E05</name>
    <dbReference type="NCBI Taxonomy" id="1456397"/>
    <lineage>
        <taxon>Archaea</taxon>
        <taxon>Nitrososphaerota</taxon>
        <taxon>environmental samples</taxon>
    </lineage>
</organism>
<evidence type="ECO:0000256" key="15">
    <source>
        <dbReference type="ARBA" id="ARBA00030679"/>
    </source>
</evidence>
<dbReference type="EMBL" id="KF901250">
    <property type="protein sequence ID" value="AIF24088.1"/>
    <property type="molecule type" value="Genomic_DNA"/>
</dbReference>
<evidence type="ECO:0000256" key="9">
    <source>
        <dbReference type="ARBA" id="ARBA00022692"/>
    </source>
</evidence>
<keyword evidence="10" id="KW-0479">Metal-binding</keyword>
<evidence type="ECO:0000256" key="14">
    <source>
        <dbReference type="ARBA" id="ARBA00023211"/>
    </source>
</evidence>
<evidence type="ECO:0000256" key="11">
    <source>
        <dbReference type="ARBA" id="ARBA00022842"/>
    </source>
</evidence>
<keyword evidence="9" id="KW-0812">Transmembrane</keyword>
<proteinExistence type="inferred from homology"/>
<evidence type="ECO:0000256" key="1">
    <source>
        <dbReference type="ARBA" id="ARBA00001936"/>
    </source>
</evidence>
<dbReference type="EC" id="2.4.99.21" evidence="6"/>
<evidence type="ECO:0000313" key="18">
    <source>
        <dbReference type="EMBL" id="AIF24088.1"/>
    </source>
</evidence>
<dbReference type="Pfam" id="PF21436">
    <property type="entry name" value="STT3-PglB_core"/>
    <property type="match status" value="1"/>
</dbReference>
<dbReference type="PANTHER" id="PTHR13872:SF1">
    <property type="entry name" value="DOLICHYL-DIPHOSPHOOLIGOSACCHARIDE--PROTEIN GLYCOSYLTRANSFERASE SUBUNIT STT3B"/>
    <property type="match status" value="1"/>
</dbReference>
<evidence type="ECO:0000256" key="10">
    <source>
        <dbReference type="ARBA" id="ARBA00022723"/>
    </source>
</evidence>
<evidence type="ECO:0000256" key="8">
    <source>
        <dbReference type="ARBA" id="ARBA00022679"/>
    </source>
</evidence>
<gene>
    <name evidence="18" type="primary">STT3</name>
</gene>
<dbReference type="GO" id="GO:0012505">
    <property type="term" value="C:endomembrane system"/>
    <property type="evidence" value="ECO:0007669"/>
    <property type="project" value="UniProtKB-SubCell"/>
</dbReference>
<dbReference type="InterPro" id="IPR003674">
    <property type="entry name" value="Oligo_trans_STT3"/>
</dbReference>
<keyword evidence="11" id="KW-0460">Magnesium</keyword>
<comment type="cofactor">
    <cofactor evidence="2">
        <name>Mg(2+)</name>
        <dbReference type="ChEBI" id="CHEBI:18420"/>
    </cofactor>
</comment>
<dbReference type="GO" id="GO:0004576">
    <property type="term" value="F:oligosaccharyl transferase activity"/>
    <property type="evidence" value="ECO:0007669"/>
    <property type="project" value="InterPro"/>
</dbReference>
<dbReference type="Gene3D" id="3.40.50.12610">
    <property type="match status" value="1"/>
</dbReference>
<reference evidence="18" key="1">
    <citation type="journal article" date="2014" name="Genome Biol. Evol.">
        <title>Pangenome evidence for extensive interdomain horizontal transfer affecting lineage core and shell genes in uncultured planktonic thaumarchaeota and euryarchaeota.</title>
        <authorList>
            <person name="Deschamps P."/>
            <person name="Zivanovic Y."/>
            <person name="Moreira D."/>
            <person name="Rodriguez-Valera F."/>
            <person name="Lopez-Garcia P."/>
        </authorList>
    </citation>
    <scope>NUCLEOTIDE SEQUENCE</scope>
</reference>
<accession>A0A075IDB1</accession>
<keyword evidence="13" id="KW-0472">Membrane</keyword>
<evidence type="ECO:0000256" key="16">
    <source>
        <dbReference type="ARBA" id="ARBA00034066"/>
    </source>
</evidence>
<dbReference type="PANTHER" id="PTHR13872">
    <property type="entry name" value="DOLICHYL-DIPHOSPHOOLIGOSACCHARIDE--PROTEIN GLYCOSYLTRANSFERASE SUBUNIT"/>
    <property type="match status" value="1"/>
</dbReference>
<comment type="similarity">
    <text evidence="5">Belongs to the STT3 family.</text>
</comment>
<dbReference type="GO" id="GO:0046872">
    <property type="term" value="F:metal ion binding"/>
    <property type="evidence" value="ECO:0007669"/>
    <property type="project" value="UniProtKB-KW"/>
</dbReference>
<feature type="domain" description="STT3/PglB/AglB core" evidence="17">
    <location>
        <begin position="59"/>
        <end position="114"/>
    </location>
</feature>
<evidence type="ECO:0000256" key="12">
    <source>
        <dbReference type="ARBA" id="ARBA00022989"/>
    </source>
</evidence>
<protein>
    <recommendedName>
        <fullName evidence="6">dolichyl-phosphooligosaccharide-protein glycotransferase</fullName>
        <ecNumber evidence="6">2.4.99.21</ecNumber>
    </recommendedName>
    <alternativeName>
        <fullName evidence="15">Oligosaccharyl transferase</fullName>
    </alternativeName>
</protein>
<dbReference type="InterPro" id="IPR048999">
    <property type="entry name" value="STT3-PglB_core"/>
</dbReference>
<evidence type="ECO:0000256" key="5">
    <source>
        <dbReference type="ARBA" id="ARBA00010810"/>
    </source>
</evidence>
<comment type="cofactor">
    <cofactor evidence="1">
        <name>Mn(2+)</name>
        <dbReference type="ChEBI" id="CHEBI:29035"/>
    </cofactor>
</comment>
<evidence type="ECO:0000259" key="17">
    <source>
        <dbReference type="Pfam" id="PF21436"/>
    </source>
</evidence>
<evidence type="ECO:0000256" key="13">
    <source>
        <dbReference type="ARBA" id="ARBA00023136"/>
    </source>
</evidence>
<dbReference type="UniPathway" id="UPA00378"/>
<evidence type="ECO:0000256" key="4">
    <source>
        <dbReference type="ARBA" id="ARBA00004922"/>
    </source>
</evidence>
<name>A0A075IDB1_9ARCH</name>
<comment type="catalytic activity">
    <reaction evidence="16">
        <text>an archaeal dolichyl phosphooligosaccharide + [protein]-L-asparagine = an archaeal dolichyl phosphate + a glycoprotein with the oligosaccharide chain attached by N-beta-D-glycosyl linkage to a protein L-asparagine.</text>
        <dbReference type="EC" id="2.4.99.21"/>
    </reaction>
</comment>
<keyword evidence="12" id="KW-1133">Transmembrane helix</keyword>